<organism evidence="1 2">
    <name type="scientific">Schizopora paradoxa</name>
    <dbReference type="NCBI Taxonomy" id="27342"/>
    <lineage>
        <taxon>Eukaryota</taxon>
        <taxon>Fungi</taxon>
        <taxon>Dikarya</taxon>
        <taxon>Basidiomycota</taxon>
        <taxon>Agaricomycotina</taxon>
        <taxon>Agaricomycetes</taxon>
        <taxon>Hymenochaetales</taxon>
        <taxon>Schizoporaceae</taxon>
        <taxon>Schizopora</taxon>
    </lineage>
</organism>
<protein>
    <submittedName>
        <fullName evidence="1">Uncharacterized protein</fullName>
    </submittedName>
</protein>
<keyword evidence="2" id="KW-1185">Reference proteome</keyword>
<dbReference type="AlphaFoldDB" id="A0A0H2RUY5"/>
<proteinExistence type="predicted"/>
<dbReference type="EMBL" id="KQ085924">
    <property type="protein sequence ID" value="KLO15850.1"/>
    <property type="molecule type" value="Genomic_DNA"/>
</dbReference>
<reference evidence="1 2" key="1">
    <citation type="submission" date="2015-04" db="EMBL/GenBank/DDBJ databases">
        <title>Complete genome sequence of Schizopora paradoxa KUC8140, a cosmopolitan wood degrader in East Asia.</title>
        <authorList>
            <consortium name="DOE Joint Genome Institute"/>
            <person name="Min B."/>
            <person name="Park H."/>
            <person name="Jang Y."/>
            <person name="Kim J.-J."/>
            <person name="Kim K.H."/>
            <person name="Pangilinan J."/>
            <person name="Lipzen A."/>
            <person name="Riley R."/>
            <person name="Grigoriev I.V."/>
            <person name="Spatafora J.W."/>
            <person name="Choi I.-G."/>
        </authorList>
    </citation>
    <scope>NUCLEOTIDE SEQUENCE [LARGE SCALE GENOMIC DNA]</scope>
    <source>
        <strain evidence="1 2">KUC8140</strain>
    </source>
</reference>
<accession>A0A0H2RUY5</accession>
<evidence type="ECO:0000313" key="1">
    <source>
        <dbReference type="EMBL" id="KLO15850.1"/>
    </source>
</evidence>
<dbReference type="InParanoid" id="A0A0H2RUY5"/>
<sequence length="96" mass="11112">MVQRFQPDHLYILSDRLKRLSMVPIDRTTISALFSCACSSRSFIVVSLFLKMLELHSSCKQRQIKLWSLRSMHLSSIMMASKHPILHATFTLVDCE</sequence>
<dbReference type="Proteomes" id="UP000053477">
    <property type="component" value="Unassembled WGS sequence"/>
</dbReference>
<name>A0A0H2RUY5_9AGAM</name>
<gene>
    <name evidence="1" type="ORF">SCHPADRAFT_246280</name>
</gene>
<evidence type="ECO:0000313" key="2">
    <source>
        <dbReference type="Proteomes" id="UP000053477"/>
    </source>
</evidence>